<name>A0A3S5FES5_9PLAT</name>
<gene>
    <name evidence="1" type="ORF">PXEA_LOCUS20659</name>
</gene>
<organism evidence="1 2">
    <name type="scientific">Protopolystoma xenopodis</name>
    <dbReference type="NCBI Taxonomy" id="117903"/>
    <lineage>
        <taxon>Eukaryota</taxon>
        <taxon>Metazoa</taxon>
        <taxon>Spiralia</taxon>
        <taxon>Lophotrochozoa</taxon>
        <taxon>Platyhelminthes</taxon>
        <taxon>Monogenea</taxon>
        <taxon>Polyopisthocotylea</taxon>
        <taxon>Polystomatidea</taxon>
        <taxon>Polystomatidae</taxon>
        <taxon>Protopolystoma</taxon>
    </lineage>
</organism>
<protein>
    <submittedName>
        <fullName evidence="1">Uncharacterized protein</fullName>
    </submittedName>
</protein>
<evidence type="ECO:0000313" key="1">
    <source>
        <dbReference type="EMBL" id="VEL27219.1"/>
    </source>
</evidence>
<comment type="caution">
    <text evidence="1">The sequence shown here is derived from an EMBL/GenBank/DDBJ whole genome shotgun (WGS) entry which is preliminary data.</text>
</comment>
<dbReference type="Proteomes" id="UP000784294">
    <property type="component" value="Unassembled WGS sequence"/>
</dbReference>
<proteinExistence type="predicted"/>
<keyword evidence="2" id="KW-1185">Reference proteome</keyword>
<accession>A0A3S5FES5</accession>
<reference evidence="1" key="1">
    <citation type="submission" date="2018-11" db="EMBL/GenBank/DDBJ databases">
        <authorList>
            <consortium name="Pathogen Informatics"/>
        </authorList>
    </citation>
    <scope>NUCLEOTIDE SEQUENCE</scope>
</reference>
<evidence type="ECO:0000313" key="2">
    <source>
        <dbReference type="Proteomes" id="UP000784294"/>
    </source>
</evidence>
<sequence length="68" mass="7366">MSGLCSSERGCGFEVNCEDTSACRWAIFNEMYDLGKSDFVVESMLVEQTQFEGHWGSDGGTGPGGKPH</sequence>
<dbReference type="AlphaFoldDB" id="A0A3S5FES5"/>
<dbReference type="EMBL" id="CAAALY010085707">
    <property type="protein sequence ID" value="VEL27219.1"/>
    <property type="molecule type" value="Genomic_DNA"/>
</dbReference>